<keyword evidence="2" id="KW-0732">Signal</keyword>
<dbReference type="EMBL" id="JBBJCI010000145">
    <property type="protein sequence ID" value="KAK7242376.1"/>
    <property type="molecule type" value="Genomic_DNA"/>
</dbReference>
<protein>
    <submittedName>
        <fullName evidence="3">Uncharacterized protein</fullName>
    </submittedName>
</protein>
<evidence type="ECO:0000256" key="1">
    <source>
        <dbReference type="SAM" id="MobiDB-lite"/>
    </source>
</evidence>
<gene>
    <name evidence="3" type="ORF">SO694_00012447</name>
</gene>
<evidence type="ECO:0000256" key="2">
    <source>
        <dbReference type="SAM" id="SignalP"/>
    </source>
</evidence>
<feature type="compositionally biased region" description="Low complexity" evidence="1">
    <location>
        <begin position="38"/>
        <end position="53"/>
    </location>
</feature>
<feature type="chain" id="PRO_5047324669" evidence="2">
    <location>
        <begin position="16"/>
        <end position="876"/>
    </location>
</feature>
<proteinExistence type="predicted"/>
<comment type="caution">
    <text evidence="3">The sequence shown here is derived from an EMBL/GenBank/DDBJ whole genome shotgun (WGS) entry which is preliminary data.</text>
</comment>
<reference evidence="3 4" key="1">
    <citation type="submission" date="2024-03" db="EMBL/GenBank/DDBJ databases">
        <title>Aureococcus anophagefferens CCMP1851 and Kratosvirus quantuckense: Draft genome of a second virus-susceptible host strain in the model system.</title>
        <authorList>
            <person name="Chase E."/>
            <person name="Truchon A.R."/>
            <person name="Schepens W."/>
            <person name="Wilhelm S.W."/>
        </authorList>
    </citation>
    <scope>NUCLEOTIDE SEQUENCE [LARGE SCALE GENOMIC DNA]</scope>
    <source>
        <strain evidence="3 4">CCMP1851</strain>
    </source>
</reference>
<evidence type="ECO:0000313" key="4">
    <source>
        <dbReference type="Proteomes" id="UP001363151"/>
    </source>
</evidence>
<organism evidence="3 4">
    <name type="scientific">Aureococcus anophagefferens</name>
    <name type="common">Harmful bloom alga</name>
    <dbReference type="NCBI Taxonomy" id="44056"/>
    <lineage>
        <taxon>Eukaryota</taxon>
        <taxon>Sar</taxon>
        <taxon>Stramenopiles</taxon>
        <taxon>Ochrophyta</taxon>
        <taxon>Pelagophyceae</taxon>
        <taxon>Pelagomonadales</taxon>
        <taxon>Pelagomonadaceae</taxon>
        <taxon>Aureococcus</taxon>
    </lineage>
</organism>
<feature type="signal peptide" evidence="2">
    <location>
        <begin position="1"/>
        <end position="15"/>
    </location>
</feature>
<feature type="region of interest" description="Disordered" evidence="1">
    <location>
        <begin position="26"/>
        <end position="56"/>
    </location>
</feature>
<accession>A0ABR1G2A2</accession>
<dbReference type="Proteomes" id="UP001363151">
    <property type="component" value="Unassembled WGS sequence"/>
</dbReference>
<name>A0ABR1G2A2_AURAN</name>
<evidence type="ECO:0000313" key="3">
    <source>
        <dbReference type="EMBL" id="KAK7242376.1"/>
    </source>
</evidence>
<sequence>MAVVGLLLCAAACLAGEVAKPRLVRTPKQRPAHVRITPAGDADAAPPAANASQDDARRRLRDRITNPPTSVPTITYSGVLEAPLILPPSGAVDAAVGITFLHELGPGVVVHCTTDGSEPDRWSTKYLSGGMIHMSGTQHPTLTLRCLARAPERLDEEYRDSAIVTRTYEVQMGTYDYDRSGYTGRVGMAFLVPYYRGQNYIDTTVDYAPAPSGHSAKLPSVDLNTSTYKSVRIHGVETDFAEYYTYDYKGEAADVVYKGKFVPATLQYQRGTGAYDGQVRLHDMAAYANDTMLRGFFHGFVQEHARRNSTERKAISMHYHRRFLVSEDELAVAVAKFGCSPSDRRDPVHMTKNTSRLSVETYGFLAPYFDGVSYSGKAVRLRLGTTYQEVVLAETTLNVSRCCIVNVTKELCVFNGTVKEPSGRVSLETVENYREGNLTADPDGDAPGLTESIDLTKTHERLRGFVGGFAVGDYAYFVPHFDGRNPGHVVARVDAVAFDESAVEFLDLWDYDTLPHGAGTLGGFFSGFGYTTTGLRAGDPRAGVEYGFLVPHCNIYGKLVRLALANFTSGDLTTAVDVLDLTEIDPDLRGFAGGAVIGRYGLLVPYKNRPGDRGFFGKLVRVDLETFEVEQVLDLTRIEINSETTEIAGDALRGFIGGINFGKYLVLVPHRNGLRDTNYNKRDHSSHVVRVDMDDFTLETGVKVIDLSRVARLQIPSEPDNELRGFVFGFAMGEYAYLVPHFSRDFYGKIVRVDMRDFDNLADLQAADESTEVEVGTPGAYSGVQYVDLERSDLELVGFSGGFAVRSAEPLFSRELSTPEARSEWWTSSMDVRLRDADAATPDVRAFHEAHIVRSDIVRGCLGWEDVCDDQPVSHE</sequence>
<keyword evidence="4" id="KW-1185">Reference proteome</keyword>